<proteinExistence type="inferred from homology"/>
<gene>
    <name evidence="10" type="ORF">AO440_002584</name>
</gene>
<dbReference type="AlphaFoldDB" id="A0A0W0CPD4"/>
<dbReference type="VEuPathDB" id="FungiDB:B1J91_I05764g"/>
<evidence type="ECO:0000256" key="7">
    <source>
        <dbReference type="ARBA" id="ARBA00023163"/>
    </source>
</evidence>
<protein>
    <submittedName>
        <fullName evidence="10">Transcription factor NRM1</fullName>
    </submittedName>
</protein>
<evidence type="ECO:0000256" key="8">
    <source>
        <dbReference type="ARBA" id="ARBA00023242"/>
    </source>
</evidence>
<name>A0A0W0CPD4_CANGB</name>
<evidence type="ECO:0000256" key="5">
    <source>
        <dbReference type="ARBA" id="ARBA00022491"/>
    </source>
</evidence>
<dbReference type="Proteomes" id="UP000054886">
    <property type="component" value="Unassembled WGS sequence"/>
</dbReference>
<accession>A0A0W0CPD4</accession>
<dbReference type="GO" id="GO:0005737">
    <property type="term" value="C:cytoplasm"/>
    <property type="evidence" value="ECO:0007669"/>
    <property type="project" value="UniProtKB-SubCell"/>
</dbReference>
<organism evidence="10 11">
    <name type="scientific">Candida glabrata</name>
    <name type="common">Yeast</name>
    <name type="synonym">Torulopsis glabrata</name>
    <dbReference type="NCBI Taxonomy" id="5478"/>
    <lineage>
        <taxon>Eukaryota</taxon>
        <taxon>Fungi</taxon>
        <taxon>Dikarya</taxon>
        <taxon>Ascomycota</taxon>
        <taxon>Saccharomycotina</taxon>
        <taxon>Saccharomycetes</taxon>
        <taxon>Saccharomycetales</taxon>
        <taxon>Saccharomycetaceae</taxon>
        <taxon>Nakaseomyces</taxon>
    </lineage>
</organism>
<evidence type="ECO:0000313" key="11">
    <source>
        <dbReference type="Proteomes" id="UP000054886"/>
    </source>
</evidence>
<evidence type="ECO:0000256" key="9">
    <source>
        <dbReference type="SAM" id="MobiDB-lite"/>
    </source>
</evidence>
<comment type="subcellular location">
    <subcellularLocation>
        <location evidence="2">Cytoplasm</location>
    </subcellularLocation>
    <subcellularLocation>
        <location evidence="1">Nucleus</location>
    </subcellularLocation>
</comment>
<feature type="region of interest" description="Disordered" evidence="9">
    <location>
        <begin position="239"/>
        <end position="260"/>
    </location>
</feature>
<evidence type="ECO:0000256" key="6">
    <source>
        <dbReference type="ARBA" id="ARBA00023015"/>
    </source>
</evidence>
<keyword evidence="6" id="KW-0805">Transcription regulation</keyword>
<sequence length="293" mass="32773">MVMSLERLPLQEYTKSAMNNLATSGPVIMTSLTEGSSLSKNSVGMGLGMKLPSIHSLINQKNSYNPFQTTLHSKSFSVGDPIKANNIKPLGVTLTSTDSNKRLNTSISALLTDNKSPGKANKPETEKETMNHLVQEDTVDKAHYTELSKKLQIRLQLAYYKYRTKQEHVKFNELKALHSSKPKKASKKNTKRRKLVVSHGNFKTPAKRKEHKLYTTNTHNLQDVSTDISMSSSTSSLMSKRDSSLQFHDSNDTTNDFTTPIRNANKRHLGQKQDTPMSVKAAKSLIFLYSSKV</sequence>
<feature type="compositionally biased region" description="Polar residues" evidence="9">
    <location>
        <begin position="246"/>
        <end position="260"/>
    </location>
</feature>
<dbReference type="EMBL" id="LLZZ01000112">
    <property type="protein sequence ID" value="KTB05628.1"/>
    <property type="molecule type" value="Genomic_DNA"/>
</dbReference>
<evidence type="ECO:0000256" key="3">
    <source>
        <dbReference type="ARBA" id="ARBA00006922"/>
    </source>
</evidence>
<keyword evidence="4" id="KW-0963">Cytoplasm</keyword>
<dbReference type="Pfam" id="PF08528">
    <property type="entry name" value="Whi5"/>
    <property type="match status" value="1"/>
</dbReference>
<comment type="similarity">
    <text evidence="3">Belongs to the WHI5/NRM1 family.</text>
</comment>
<evidence type="ECO:0000256" key="1">
    <source>
        <dbReference type="ARBA" id="ARBA00004123"/>
    </source>
</evidence>
<comment type="caution">
    <text evidence="10">The sequence shown here is derived from an EMBL/GenBank/DDBJ whole genome shotgun (WGS) entry which is preliminary data.</text>
</comment>
<keyword evidence="8" id="KW-0539">Nucleus</keyword>
<evidence type="ECO:0000256" key="2">
    <source>
        <dbReference type="ARBA" id="ARBA00004496"/>
    </source>
</evidence>
<evidence type="ECO:0000256" key="4">
    <source>
        <dbReference type="ARBA" id="ARBA00022490"/>
    </source>
</evidence>
<dbReference type="VEuPathDB" id="FungiDB:GVI51_I05533"/>
<keyword evidence="7" id="KW-0804">Transcription</keyword>
<dbReference type="VEuPathDB" id="FungiDB:GWK60_I01199"/>
<dbReference type="GO" id="GO:0005634">
    <property type="term" value="C:nucleus"/>
    <property type="evidence" value="ECO:0007669"/>
    <property type="project" value="UniProtKB-SubCell"/>
</dbReference>
<dbReference type="InterPro" id="IPR013734">
    <property type="entry name" value="TF_Nrm1/Whi5"/>
</dbReference>
<keyword evidence="5" id="KW-0678">Repressor</keyword>
<dbReference type="VEuPathDB" id="FungiDB:CAGL0I05764g"/>
<evidence type="ECO:0000313" key="10">
    <source>
        <dbReference type="EMBL" id="KTB05628.1"/>
    </source>
</evidence>
<reference evidence="10 11" key="1">
    <citation type="submission" date="2015-10" db="EMBL/GenBank/DDBJ databases">
        <title>Draft genomes sequences of Candida glabrata isolates 1A, 1B, 2A, 2B, 3A and 3B.</title>
        <authorList>
            <person name="Haavelsrud O.E."/>
            <person name="Gaustad P."/>
        </authorList>
    </citation>
    <scope>NUCLEOTIDE SEQUENCE [LARGE SCALE GENOMIC DNA]</scope>
    <source>
        <strain evidence="10">910700640</strain>
    </source>
</reference>